<evidence type="ECO:0000313" key="1">
    <source>
        <dbReference type="EMBL" id="GAA2430815.1"/>
    </source>
</evidence>
<organism evidence="1 2">
    <name type="scientific">Actinomadura vinacea</name>
    <dbReference type="NCBI Taxonomy" id="115336"/>
    <lineage>
        <taxon>Bacteria</taxon>
        <taxon>Bacillati</taxon>
        <taxon>Actinomycetota</taxon>
        <taxon>Actinomycetes</taxon>
        <taxon>Streptosporangiales</taxon>
        <taxon>Thermomonosporaceae</taxon>
        <taxon>Actinomadura</taxon>
    </lineage>
</organism>
<accession>A0ABN3JKQ0</accession>
<name>A0ABN3JKQ0_9ACTN</name>
<evidence type="ECO:0008006" key="3">
    <source>
        <dbReference type="Google" id="ProtNLM"/>
    </source>
</evidence>
<dbReference type="Pfam" id="PF14224">
    <property type="entry name" value="DUF4331"/>
    <property type="match status" value="2"/>
</dbReference>
<protein>
    <recommendedName>
        <fullName evidence="3">DUF4331 domain-containing protein</fullName>
    </recommendedName>
</protein>
<comment type="caution">
    <text evidence="1">The sequence shown here is derived from an EMBL/GenBank/DDBJ whole genome shotgun (WGS) entry which is preliminary data.</text>
</comment>
<keyword evidence="2" id="KW-1185">Reference proteome</keyword>
<dbReference type="Proteomes" id="UP001501231">
    <property type="component" value="Unassembled WGS sequence"/>
</dbReference>
<sequence>MSHHLDSPLARQDPRLDISDVYVFRGGTGTAFVMNVNPLSGPGGFHPEARYEFRIDTDGDAVEDRAYVVTFGDPDADGDQAVEVRRMEGAAARSRDVAGTVVARGRTRQELVGAGGARFWAGPAADPFYINGPVVAAVKEAVANGTPVDMSDVDHGRAENLFAGTNVAAMVLEIPDDAFDVTEIGFWGTTALATDSGGWRQINRCAQPLVNTIFHPDDSQLASDYNTTHPSTDRTVYGPLVGDLVAKAVAAAGTGDDPAAHARRVVEAIFPDVLRYRIGTSASFGFVVRNGRGLTESTPEVMFALVLNKAVPLGLDARSAAGVPGPRFPYLAPPV</sequence>
<dbReference type="RefSeq" id="WP_344592123.1">
    <property type="nucleotide sequence ID" value="NZ_BAAARW010000020.1"/>
</dbReference>
<proteinExistence type="predicted"/>
<dbReference type="EMBL" id="BAAARW010000020">
    <property type="protein sequence ID" value="GAA2430815.1"/>
    <property type="molecule type" value="Genomic_DNA"/>
</dbReference>
<reference evidence="1 2" key="1">
    <citation type="journal article" date="2019" name="Int. J. Syst. Evol. Microbiol.">
        <title>The Global Catalogue of Microorganisms (GCM) 10K type strain sequencing project: providing services to taxonomists for standard genome sequencing and annotation.</title>
        <authorList>
            <consortium name="The Broad Institute Genomics Platform"/>
            <consortium name="The Broad Institute Genome Sequencing Center for Infectious Disease"/>
            <person name="Wu L."/>
            <person name="Ma J."/>
        </authorList>
    </citation>
    <scope>NUCLEOTIDE SEQUENCE [LARGE SCALE GENOMIC DNA]</scope>
    <source>
        <strain evidence="1 2">JCM 3325</strain>
    </source>
</reference>
<evidence type="ECO:0000313" key="2">
    <source>
        <dbReference type="Proteomes" id="UP001501231"/>
    </source>
</evidence>
<gene>
    <name evidence="1" type="ORF">GCM10010191_50580</name>
</gene>
<dbReference type="InterPro" id="IPR025566">
    <property type="entry name" value="DUF4331"/>
</dbReference>